<evidence type="ECO:0000313" key="2">
    <source>
        <dbReference type="EMBL" id="BAS71133.1"/>
    </source>
</evidence>
<sequence length="267" mass="29068">MTGGWLMSSAMAHSKVVKVVSQHVHEVPVINVLIAVAVAVAAVRLAEAAALAVVRDDTLQQAVELRRYARRLGVEAHQLVHPRQPRHELPHRRRPEKRLEVGEQLPQLLAALVAVEAIRAVAERGARDDAVGVGHEQVAQVHGLAATANAAAAPDAVEERGDLLLPDAAEGGDAARAEEVEHADAARLAPELAVWREHHVTPIDEPLRHAHPGAARERRVAGPHGLLRRGRRRRHDGGHAAEPEQHHRPVRLGHRPELPVRQGAKKR</sequence>
<reference evidence="2 3" key="2">
    <citation type="journal article" date="2013" name="Plant Cell Physiol.">
        <title>Rice Annotation Project Database (RAP-DB): an integrative and interactive database for rice genomics.</title>
        <authorList>
            <person name="Sakai H."/>
            <person name="Lee S.S."/>
            <person name="Tanaka T."/>
            <person name="Numa H."/>
            <person name="Kim J."/>
            <person name="Kawahara Y."/>
            <person name="Wakimoto H."/>
            <person name="Yang C.C."/>
            <person name="Iwamoto M."/>
            <person name="Abe T."/>
            <person name="Yamada Y."/>
            <person name="Muto A."/>
            <person name="Inokuchi H."/>
            <person name="Ikemura T."/>
            <person name="Matsumoto T."/>
            <person name="Sasaki T."/>
            <person name="Itoh T."/>
        </authorList>
    </citation>
    <scope>NUCLEOTIDE SEQUENCE [LARGE SCALE GENOMIC DNA]</scope>
    <source>
        <strain evidence="3">cv. Nipponbare</strain>
    </source>
</reference>
<accession>A0A0P0V0C8</accession>
<proteinExistence type="predicted"/>
<feature type="compositionally biased region" description="Basic residues" evidence="1">
    <location>
        <begin position="226"/>
        <end position="236"/>
    </location>
</feature>
<gene>
    <name evidence="2" type="ordered locus">Os01g0227350</name>
    <name evidence="2" type="ORF">OSNPB_010227350</name>
</gene>
<feature type="non-terminal residue" evidence="2">
    <location>
        <position position="1"/>
    </location>
</feature>
<organism evidence="2 3">
    <name type="scientific">Oryza sativa subsp. japonica</name>
    <name type="common">Rice</name>
    <dbReference type="NCBI Taxonomy" id="39947"/>
    <lineage>
        <taxon>Eukaryota</taxon>
        <taxon>Viridiplantae</taxon>
        <taxon>Streptophyta</taxon>
        <taxon>Embryophyta</taxon>
        <taxon>Tracheophyta</taxon>
        <taxon>Spermatophyta</taxon>
        <taxon>Magnoliopsida</taxon>
        <taxon>Liliopsida</taxon>
        <taxon>Poales</taxon>
        <taxon>Poaceae</taxon>
        <taxon>BOP clade</taxon>
        <taxon>Oryzoideae</taxon>
        <taxon>Oryzeae</taxon>
        <taxon>Oryzinae</taxon>
        <taxon>Oryza</taxon>
        <taxon>Oryza sativa</taxon>
    </lineage>
</organism>
<feature type="compositionally biased region" description="Basic and acidic residues" evidence="1">
    <location>
        <begin position="237"/>
        <end position="247"/>
    </location>
</feature>
<dbReference type="EMBL" id="AP014957">
    <property type="protein sequence ID" value="BAS71133.1"/>
    <property type="molecule type" value="Genomic_DNA"/>
</dbReference>
<dbReference type="eggNOG" id="ENOG502R5KS">
    <property type="taxonomic scope" value="Eukaryota"/>
</dbReference>
<feature type="region of interest" description="Disordered" evidence="1">
    <location>
        <begin position="203"/>
        <end position="267"/>
    </location>
</feature>
<keyword evidence="3" id="KW-1185">Reference proteome</keyword>
<protein>
    <submittedName>
        <fullName evidence="2">Os01g0227350 protein</fullName>
    </submittedName>
</protein>
<dbReference type="InParanoid" id="A0A0P0V0C8"/>
<feature type="compositionally biased region" description="Basic and acidic residues" evidence="1">
    <location>
        <begin position="203"/>
        <end position="220"/>
    </location>
</feature>
<evidence type="ECO:0000256" key="1">
    <source>
        <dbReference type="SAM" id="MobiDB-lite"/>
    </source>
</evidence>
<evidence type="ECO:0000313" key="3">
    <source>
        <dbReference type="Proteomes" id="UP000059680"/>
    </source>
</evidence>
<dbReference type="FunCoup" id="A0A0P0V0C8">
    <property type="interactions" value="16"/>
</dbReference>
<dbReference type="Proteomes" id="UP000059680">
    <property type="component" value="Chromosome 1"/>
</dbReference>
<reference evidence="3" key="1">
    <citation type="journal article" date="2005" name="Nature">
        <title>The map-based sequence of the rice genome.</title>
        <authorList>
            <consortium name="International rice genome sequencing project (IRGSP)"/>
            <person name="Matsumoto T."/>
            <person name="Wu J."/>
            <person name="Kanamori H."/>
            <person name="Katayose Y."/>
            <person name="Fujisawa M."/>
            <person name="Namiki N."/>
            <person name="Mizuno H."/>
            <person name="Yamamoto K."/>
            <person name="Antonio B.A."/>
            <person name="Baba T."/>
            <person name="Sakata K."/>
            <person name="Nagamura Y."/>
            <person name="Aoki H."/>
            <person name="Arikawa K."/>
            <person name="Arita K."/>
            <person name="Bito T."/>
            <person name="Chiden Y."/>
            <person name="Fujitsuka N."/>
            <person name="Fukunaka R."/>
            <person name="Hamada M."/>
            <person name="Harada C."/>
            <person name="Hayashi A."/>
            <person name="Hijishita S."/>
            <person name="Honda M."/>
            <person name="Hosokawa S."/>
            <person name="Ichikawa Y."/>
            <person name="Idonuma A."/>
            <person name="Iijima M."/>
            <person name="Ikeda M."/>
            <person name="Ikeno M."/>
            <person name="Ito K."/>
            <person name="Ito S."/>
            <person name="Ito T."/>
            <person name="Ito Y."/>
            <person name="Ito Y."/>
            <person name="Iwabuchi A."/>
            <person name="Kamiya K."/>
            <person name="Karasawa W."/>
            <person name="Kurita K."/>
            <person name="Katagiri S."/>
            <person name="Kikuta A."/>
            <person name="Kobayashi H."/>
            <person name="Kobayashi N."/>
            <person name="Machita K."/>
            <person name="Maehara T."/>
            <person name="Masukawa M."/>
            <person name="Mizubayashi T."/>
            <person name="Mukai Y."/>
            <person name="Nagasaki H."/>
            <person name="Nagata Y."/>
            <person name="Naito S."/>
            <person name="Nakashima M."/>
            <person name="Nakama Y."/>
            <person name="Nakamichi Y."/>
            <person name="Nakamura M."/>
            <person name="Meguro A."/>
            <person name="Negishi M."/>
            <person name="Ohta I."/>
            <person name="Ohta T."/>
            <person name="Okamoto M."/>
            <person name="Ono N."/>
            <person name="Saji S."/>
            <person name="Sakaguchi M."/>
            <person name="Sakai K."/>
            <person name="Shibata M."/>
            <person name="Shimokawa T."/>
            <person name="Song J."/>
            <person name="Takazaki Y."/>
            <person name="Terasawa K."/>
            <person name="Tsugane M."/>
            <person name="Tsuji K."/>
            <person name="Ueda S."/>
            <person name="Waki K."/>
            <person name="Yamagata H."/>
            <person name="Yamamoto M."/>
            <person name="Yamamoto S."/>
            <person name="Yamane H."/>
            <person name="Yoshiki S."/>
            <person name="Yoshihara R."/>
            <person name="Yukawa K."/>
            <person name="Zhong H."/>
            <person name="Yano M."/>
            <person name="Yuan Q."/>
            <person name="Ouyang S."/>
            <person name="Liu J."/>
            <person name="Jones K.M."/>
            <person name="Gansberger K."/>
            <person name="Moffat K."/>
            <person name="Hill J."/>
            <person name="Bera J."/>
            <person name="Fadrosh D."/>
            <person name="Jin S."/>
            <person name="Johri S."/>
            <person name="Kim M."/>
            <person name="Overton L."/>
            <person name="Reardon M."/>
            <person name="Tsitrin T."/>
            <person name="Vuong H."/>
            <person name="Weaver B."/>
            <person name="Ciecko A."/>
            <person name="Tallon L."/>
            <person name="Jackson J."/>
            <person name="Pai G."/>
            <person name="Aken S.V."/>
            <person name="Utterback T."/>
            <person name="Reidmuller S."/>
            <person name="Feldblyum T."/>
            <person name="Hsiao J."/>
            <person name="Zismann V."/>
            <person name="Iobst S."/>
            <person name="de Vazeille A.R."/>
            <person name="Buell C.R."/>
            <person name="Ying K."/>
            <person name="Li Y."/>
            <person name="Lu T."/>
            <person name="Huang Y."/>
            <person name="Zhao Q."/>
            <person name="Feng Q."/>
            <person name="Zhang L."/>
            <person name="Zhu J."/>
            <person name="Weng Q."/>
            <person name="Mu J."/>
            <person name="Lu Y."/>
            <person name="Fan D."/>
            <person name="Liu Y."/>
            <person name="Guan J."/>
            <person name="Zhang Y."/>
            <person name="Yu S."/>
            <person name="Liu X."/>
            <person name="Zhang Y."/>
            <person name="Hong G."/>
            <person name="Han B."/>
            <person name="Choisne N."/>
            <person name="Demange N."/>
            <person name="Orjeda G."/>
            <person name="Samain S."/>
            <person name="Cattolico L."/>
            <person name="Pelletier E."/>
            <person name="Couloux A."/>
            <person name="Segurens B."/>
            <person name="Wincker P."/>
            <person name="D'Hont A."/>
            <person name="Scarpelli C."/>
            <person name="Weissenbach J."/>
            <person name="Salanoubat M."/>
            <person name="Quetier F."/>
            <person name="Yu Y."/>
            <person name="Kim H.R."/>
            <person name="Rambo T."/>
            <person name="Currie J."/>
            <person name="Collura K."/>
            <person name="Luo M."/>
            <person name="Yang T."/>
            <person name="Ammiraju J.S.S."/>
            <person name="Engler F."/>
            <person name="Soderlund C."/>
            <person name="Wing R.A."/>
            <person name="Palmer L.E."/>
            <person name="de la Bastide M."/>
            <person name="Spiegel L."/>
            <person name="Nascimento L."/>
            <person name="Zutavern T."/>
            <person name="O'Shaughnessy A."/>
            <person name="Dike S."/>
            <person name="Dedhia N."/>
            <person name="Preston R."/>
            <person name="Balija V."/>
            <person name="McCombie W.R."/>
            <person name="Chow T."/>
            <person name="Chen H."/>
            <person name="Chung M."/>
            <person name="Chen C."/>
            <person name="Shaw J."/>
            <person name="Wu H."/>
            <person name="Hsiao K."/>
            <person name="Chao Y."/>
            <person name="Chu M."/>
            <person name="Cheng C."/>
            <person name="Hour A."/>
            <person name="Lee P."/>
            <person name="Lin S."/>
            <person name="Lin Y."/>
            <person name="Liou J."/>
            <person name="Liu S."/>
            <person name="Hsing Y."/>
            <person name="Raghuvanshi S."/>
            <person name="Mohanty A."/>
            <person name="Bharti A.K."/>
            <person name="Gaur A."/>
            <person name="Gupta V."/>
            <person name="Kumar D."/>
            <person name="Ravi V."/>
            <person name="Vij S."/>
            <person name="Kapur A."/>
            <person name="Khurana P."/>
            <person name="Khurana P."/>
            <person name="Khurana J.P."/>
            <person name="Tyagi A.K."/>
            <person name="Gaikwad K."/>
            <person name="Singh A."/>
            <person name="Dalal V."/>
            <person name="Srivastava S."/>
            <person name="Dixit A."/>
            <person name="Pal A.K."/>
            <person name="Ghazi I.A."/>
            <person name="Yadav M."/>
            <person name="Pandit A."/>
            <person name="Bhargava A."/>
            <person name="Sureshbabu K."/>
            <person name="Batra K."/>
            <person name="Sharma T.R."/>
            <person name="Mohapatra T."/>
            <person name="Singh N.K."/>
            <person name="Messing J."/>
            <person name="Nelson A.B."/>
            <person name="Fuks G."/>
            <person name="Kavchok S."/>
            <person name="Keizer G."/>
            <person name="Linton E."/>
            <person name="Llaca V."/>
            <person name="Song R."/>
            <person name="Tanyolac B."/>
            <person name="Young S."/>
            <person name="Ho-Il K."/>
            <person name="Hahn J.H."/>
            <person name="Sangsakoo G."/>
            <person name="Vanavichit A."/>
            <person name="de Mattos Luiz.A.T."/>
            <person name="Zimmer P.D."/>
            <person name="Malone G."/>
            <person name="Dellagostin O."/>
            <person name="de Oliveira A.C."/>
            <person name="Bevan M."/>
            <person name="Bancroft I."/>
            <person name="Minx P."/>
            <person name="Cordum H."/>
            <person name="Wilson R."/>
            <person name="Cheng Z."/>
            <person name="Jin W."/>
            <person name="Jiang J."/>
            <person name="Leong S.A."/>
            <person name="Iwama H."/>
            <person name="Gojobori T."/>
            <person name="Itoh T."/>
            <person name="Niimura Y."/>
            <person name="Fujii Y."/>
            <person name="Habara T."/>
            <person name="Sakai H."/>
            <person name="Sato Y."/>
            <person name="Wilson G."/>
            <person name="Kumar K."/>
            <person name="McCouch S."/>
            <person name="Juretic N."/>
            <person name="Hoen D."/>
            <person name="Wright S."/>
            <person name="Bruskiewich R."/>
            <person name="Bureau T."/>
            <person name="Miyao A."/>
            <person name="Hirochika H."/>
            <person name="Nishikawa T."/>
            <person name="Kadowaki K."/>
            <person name="Sugiura M."/>
            <person name="Burr B."/>
            <person name="Sasaki T."/>
        </authorList>
    </citation>
    <scope>NUCLEOTIDE SEQUENCE [LARGE SCALE GENOMIC DNA]</scope>
    <source>
        <strain evidence="3">cv. Nipponbare</strain>
    </source>
</reference>
<dbReference type="PaxDb" id="39947-A0A0P0V0C8"/>
<name>A0A0P0V0C8_ORYSJ</name>
<dbReference type="AlphaFoldDB" id="A0A0P0V0C8"/>
<reference evidence="2 3" key="3">
    <citation type="journal article" date="2013" name="Rice">
        <title>Improvement of the Oryza sativa Nipponbare reference genome using next generation sequence and optical map data.</title>
        <authorList>
            <person name="Kawahara Y."/>
            <person name="de la Bastide M."/>
            <person name="Hamilton J.P."/>
            <person name="Kanamori H."/>
            <person name="McCombie W.R."/>
            <person name="Ouyang S."/>
            <person name="Schwartz D.C."/>
            <person name="Tanaka T."/>
            <person name="Wu J."/>
            <person name="Zhou S."/>
            <person name="Childs K.L."/>
            <person name="Davidson R.M."/>
            <person name="Lin H."/>
            <person name="Quesada-Ocampo L."/>
            <person name="Vaillancourt B."/>
            <person name="Sakai H."/>
            <person name="Lee S.S."/>
            <person name="Kim J."/>
            <person name="Numa H."/>
            <person name="Itoh T."/>
            <person name="Buell C.R."/>
            <person name="Matsumoto T."/>
        </authorList>
    </citation>
    <scope>NUCLEOTIDE SEQUENCE [LARGE SCALE GENOMIC DNA]</scope>
    <source>
        <strain evidence="3">cv. Nipponbare</strain>
    </source>
</reference>